<sequence length="453" mass="48396">MSKNSKVWRLLIGLFSLVFVLVVSQAATPAKAATNHNGADFTTSASVTNGPDFKHVDTIDIQYNLDFGSTPIHDGDTITLDFPANLRGKTPGDTFDVIDQDGTVIGKAVVSDTGVVITMNNALEGKTNDKLTLNLATKYRGDDYGEQNVVFPLENGGSSTSTINLVKDEANLSKKGVIQDNGTIKWTILVNRQEVDLENLTVSDTIGDHQELIEGITVSNAHWTSKTQYQREKPALKEDTDYKVTYNGTTGFDVKFNDTVSNLVAIDYYTKITDETLTHSGYKFRNKAVMSWGGGTGDGKYSEQANGSVSSSTGNSGSGGGDVNETNEEEEDEDTGTIDVDGGTETDEEEAAREEEEAKDEAAKEADKNASQNQAAKEKAAAKKAAAKKAAAAKAAAKAQHVAPATATQTAGTTTTRNTKLPQTREADNTVASLMGVTALLVTLGGAWIRRRF</sequence>
<keyword evidence="7" id="KW-0472">Membrane</keyword>
<evidence type="ECO:0000256" key="3">
    <source>
        <dbReference type="ARBA" id="ARBA00022525"/>
    </source>
</evidence>
<dbReference type="EMBL" id="JBHSSO010000066">
    <property type="protein sequence ID" value="MFC6290312.1"/>
    <property type="molecule type" value="Genomic_DNA"/>
</dbReference>
<comment type="caution">
    <text evidence="11">The sequence shown here is derived from an EMBL/GenBank/DDBJ whole genome shotgun (WGS) entry which is preliminary data.</text>
</comment>
<feature type="region of interest" description="Disordered" evidence="6">
    <location>
        <begin position="402"/>
        <end position="421"/>
    </location>
</feature>
<feature type="signal peptide" evidence="8">
    <location>
        <begin position="1"/>
        <end position="32"/>
    </location>
</feature>
<proteinExistence type="predicted"/>
<evidence type="ECO:0000256" key="1">
    <source>
        <dbReference type="ARBA" id="ARBA00004168"/>
    </source>
</evidence>
<feature type="compositionally biased region" description="Acidic residues" evidence="6">
    <location>
        <begin position="325"/>
        <end position="359"/>
    </location>
</feature>
<evidence type="ECO:0000256" key="5">
    <source>
        <dbReference type="ARBA" id="ARBA00023088"/>
    </source>
</evidence>
<keyword evidence="7" id="KW-1133">Transmembrane helix</keyword>
<keyword evidence="12" id="KW-1185">Reference proteome</keyword>
<evidence type="ECO:0000313" key="11">
    <source>
        <dbReference type="EMBL" id="MFC6290312.1"/>
    </source>
</evidence>
<dbReference type="RefSeq" id="WP_125576436.1">
    <property type="nucleotide sequence ID" value="NZ_JBHSSO010000066.1"/>
</dbReference>
<dbReference type="Pfam" id="PF05737">
    <property type="entry name" value="Collagen_bind"/>
    <property type="match status" value="1"/>
</dbReference>
<evidence type="ECO:0000259" key="9">
    <source>
        <dbReference type="Pfam" id="PF05737"/>
    </source>
</evidence>
<dbReference type="InterPro" id="IPR041171">
    <property type="entry name" value="SDR_Ig"/>
</dbReference>
<reference evidence="12" key="1">
    <citation type="journal article" date="2019" name="Int. J. Syst. Evol. Microbiol.">
        <title>The Global Catalogue of Microorganisms (GCM) 10K type strain sequencing project: providing services to taxonomists for standard genome sequencing and annotation.</title>
        <authorList>
            <consortium name="The Broad Institute Genomics Platform"/>
            <consortium name="The Broad Institute Genome Sequencing Center for Infectious Disease"/>
            <person name="Wu L."/>
            <person name="Ma J."/>
        </authorList>
    </citation>
    <scope>NUCLEOTIDE SEQUENCE [LARGE SCALE GENOMIC DNA]</scope>
    <source>
        <strain evidence="12">CCM 8893</strain>
    </source>
</reference>
<evidence type="ECO:0000259" key="10">
    <source>
        <dbReference type="Pfam" id="PF17961"/>
    </source>
</evidence>
<keyword evidence="3" id="KW-0964">Secreted</keyword>
<dbReference type="Gene3D" id="2.60.40.1280">
    <property type="match status" value="1"/>
</dbReference>
<feature type="compositionally biased region" description="Low complexity" evidence="6">
    <location>
        <begin position="402"/>
        <end position="419"/>
    </location>
</feature>
<protein>
    <submittedName>
        <fullName evidence="11">Collagen binding domain-containing protein</fullName>
    </submittedName>
</protein>
<evidence type="ECO:0000256" key="4">
    <source>
        <dbReference type="ARBA" id="ARBA00022729"/>
    </source>
</evidence>
<dbReference type="InterPro" id="IPR008456">
    <property type="entry name" value="Collagen-bd_dom"/>
</dbReference>
<keyword evidence="11" id="KW-0176">Collagen</keyword>
<evidence type="ECO:0000256" key="7">
    <source>
        <dbReference type="SAM" id="Phobius"/>
    </source>
</evidence>
<dbReference type="InterPro" id="IPR008966">
    <property type="entry name" value="Adhesion_dom_sf"/>
</dbReference>
<dbReference type="Gene3D" id="2.60.40.740">
    <property type="match status" value="1"/>
</dbReference>
<evidence type="ECO:0000256" key="2">
    <source>
        <dbReference type="ARBA" id="ARBA00022512"/>
    </source>
</evidence>
<feature type="chain" id="PRO_5046635807" evidence="8">
    <location>
        <begin position="33"/>
        <end position="453"/>
    </location>
</feature>
<name>A0ABW1UCK8_9LACO</name>
<comment type="subcellular location">
    <subcellularLocation>
        <location evidence="1">Secreted</location>
        <location evidence="1">Cell wall</location>
        <topology evidence="1">Peptidoglycan-anchor</topology>
    </subcellularLocation>
</comment>
<evidence type="ECO:0000256" key="8">
    <source>
        <dbReference type="SAM" id="SignalP"/>
    </source>
</evidence>
<dbReference type="InterPro" id="IPR011252">
    <property type="entry name" value="Fibrogen-bd_dom1"/>
</dbReference>
<dbReference type="Pfam" id="PF17961">
    <property type="entry name" value="Big_8"/>
    <property type="match status" value="1"/>
</dbReference>
<keyword evidence="2" id="KW-0134">Cell wall</keyword>
<keyword evidence="7" id="KW-0812">Transmembrane</keyword>
<organism evidence="11 12">
    <name type="scientific">Levilactobacillus angrenensis</name>
    <dbReference type="NCBI Taxonomy" id="2486020"/>
    <lineage>
        <taxon>Bacteria</taxon>
        <taxon>Bacillati</taxon>
        <taxon>Bacillota</taxon>
        <taxon>Bacilli</taxon>
        <taxon>Lactobacillales</taxon>
        <taxon>Lactobacillaceae</taxon>
        <taxon>Levilactobacillus</taxon>
    </lineage>
</organism>
<evidence type="ECO:0000256" key="6">
    <source>
        <dbReference type="SAM" id="MobiDB-lite"/>
    </source>
</evidence>
<evidence type="ECO:0000313" key="12">
    <source>
        <dbReference type="Proteomes" id="UP001596258"/>
    </source>
</evidence>
<gene>
    <name evidence="11" type="ORF">ACFP1M_09040</name>
</gene>
<keyword evidence="5" id="KW-0572">Peptidoglycan-anchor</keyword>
<dbReference type="SUPFAM" id="SSF49401">
    <property type="entry name" value="Bacterial adhesins"/>
    <property type="match status" value="2"/>
</dbReference>
<feature type="transmembrane region" description="Helical" evidence="7">
    <location>
        <begin position="431"/>
        <end position="449"/>
    </location>
</feature>
<feature type="region of interest" description="Disordered" evidence="6">
    <location>
        <begin position="299"/>
        <end position="382"/>
    </location>
</feature>
<keyword evidence="4 8" id="KW-0732">Signal</keyword>
<feature type="domain" description="Collagen binding" evidence="9">
    <location>
        <begin position="171"/>
        <end position="290"/>
    </location>
</feature>
<accession>A0ABW1UCK8</accession>
<dbReference type="Proteomes" id="UP001596258">
    <property type="component" value="Unassembled WGS sequence"/>
</dbReference>
<feature type="domain" description="SDR-like Ig" evidence="10">
    <location>
        <begin position="55"/>
        <end position="138"/>
    </location>
</feature>